<proteinExistence type="predicted"/>
<dbReference type="EMBL" id="QGKX02000996">
    <property type="protein sequence ID" value="KAF3557583.1"/>
    <property type="molecule type" value="Genomic_DNA"/>
</dbReference>
<name>A0A8S9QYR4_BRACR</name>
<dbReference type="Proteomes" id="UP000712600">
    <property type="component" value="Unassembled WGS sequence"/>
</dbReference>
<sequence>MIQKQHAVGAGRSKSIAAHTQPLIDAHIQTSIDARLASFDDRLQSFTYRLDGVYYPIHDDIESLTTHMNTLQQEMDTIQRKLDFQAEQSPLIDRRSRPSIDSDYTTLRSQLVTEKVLHDKIDETTFSHDLLKEDVYQELKDISESTHARTRMQQRSIGNLQHRMNASEVARERLKNQLTRGDEAIRNFICTWFQMSKD</sequence>
<evidence type="ECO:0000313" key="3">
    <source>
        <dbReference type="Proteomes" id="UP000712600"/>
    </source>
</evidence>
<evidence type="ECO:0000313" key="2">
    <source>
        <dbReference type="EMBL" id="KAF3557583.1"/>
    </source>
</evidence>
<comment type="caution">
    <text evidence="2">The sequence shown here is derived from an EMBL/GenBank/DDBJ whole genome shotgun (WGS) entry which is preliminary data.</text>
</comment>
<protein>
    <submittedName>
        <fullName evidence="2">Uncharacterized protein</fullName>
    </submittedName>
</protein>
<accession>A0A8S9QYR4</accession>
<dbReference type="AlphaFoldDB" id="A0A8S9QYR4"/>
<gene>
    <name evidence="2" type="ORF">F2Q69_00013419</name>
</gene>
<feature type="coiled-coil region" evidence="1">
    <location>
        <begin position="61"/>
        <end position="88"/>
    </location>
</feature>
<reference evidence="2" key="1">
    <citation type="submission" date="2019-12" db="EMBL/GenBank/DDBJ databases">
        <title>Genome sequencing and annotation of Brassica cretica.</title>
        <authorList>
            <person name="Studholme D.J."/>
            <person name="Sarris P."/>
        </authorList>
    </citation>
    <scope>NUCLEOTIDE SEQUENCE</scope>
    <source>
        <strain evidence="2">PFS-109/04</strain>
        <tissue evidence="2">Leaf</tissue>
    </source>
</reference>
<keyword evidence="1" id="KW-0175">Coiled coil</keyword>
<organism evidence="2 3">
    <name type="scientific">Brassica cretica</name>
    <name type="common">Mustard</name>
    <dbReference type="NCBI Taxonomy" id="69181"/>
    <lineage>
        <taxon>Eukaryota</taxon>
        <taxon>Viridiplantae</taxon>
        <taxon>Streptophyta</taxon>
        <taxon>Embryophyta</taxon>
        <taxon>Tracheophyta</taxon>
        <taxon>Spermatophyta</taxon>
        <taxon>Magnoliopsida</taxon>
        <taxon>eudicotyledons</taxon>
        <taxon>Gunneridae</taxon>
        <taxon>Pentapetalae</taxon>
        <taxon>rosids</taxon>
        <taxon>malvids</taxon>
        <taxon>Brassicales</taxon>
        <taxon>Brassicaceae</taxon>
        <taxon>Brassiceae</taxon>
        <taxon>Brassica</taxon>
    </lineage>
</organism>
<evidence type="ECO:0000256" key="1">
    <source>
        <dbReference type="SAM" id="Coils"/>
    </source>
</evidence>